<evidence type="ECO:0000313" key="2">
    <source>
        <dbReference type="EMBL" id="OPC80652.1"/>
    </source>
</evidence>
<feature type="signal peptide" evidence="1">
    <location>
        <begin position="1"/>
        <end position="23"/>
    </location>
</feature>
<evidence type="ECO:0008006" key="4">
    <source>
        <dbReference type="Google" id="ProtNLM"/>
    </source>
</evidence>
<dbReference type="STRING" id="159449.B4N89_06490"/>
<dbReference type="PROSITE" id="PS51318">
    <property type="entry name" value="TAT"/>
    <property type="match status" value="1"/>
</dbReference>
<dbReference type="RefSeq" id="WP_078974907.1">
    <property type="nucleotide sequence ID" value="NZ_MWQN01000001.1"/>
</dbReference>
<keyword evidence="3" id="KW-1185">Reference proteome</keyword>
<comment type="caution">
    <text evidence="2">The sequence shown here is derived from an EMBL/GenBank/DDBJ whole genome shotgun (WGS) entry which is preliminary data.</text>
</comment>
<feature type="chain" id="PRO_5039406189" description="Proteinase inhibitor I36 SMPI" evidence="1">
    <location>
        <begin position="24"/>
        <end position="128"/>
    </location>
</feature>
<dbReference type="Pfam" id="PF03995">
    <property type="entry name" value="Inhibitor_I36"/>
    <property type="match status" value="1"/>
</dbReference>
<dbReference type="AlphaFoldDB" id="A0A1T3NVG5"/>
<organism evidence="2 3">
    <name type="scientific">Embleya scabrispora</name>
    <dbReference type="NCBI Taxonomy" id="159449"/>
    <lineage>
        <taxon>Bacteria</taxon>
        <taxon>Bacillati</taxon>
        <taxon>Actinomycetota</taxon>
        <taxon>Actinomycetes</taxon>
        <taxon>Kitasatosporales</taxon>
        <taxon>Streptomycetaceae</taxon>
        <taxon>Embleya</taxon>
    </lineage>
</organism>
<reference evidence="2 3" key="1">
    <citation type="submission" date="2017-03" db="EMBL/GenBank/DDBJ databases">
        <title>Draft genome sequence of Streptomyces scabrisporus NF3, endophyte isolated from Amphipterygium adstringens.</title>
        <authorList>
            <person name="Vazquez M."/>
            <person name="Ceapa C.D."/>
            <person name="Rodriguez Luna D."/>
            <person name="Sanchez Esquivel S."/>
        </authorList>
    </citation>
    <scope>NUCLEOTIDE SEQUENCE [LARGE SCALE GENOMIC DNA]</scope>
    <source>
        <strain evidence="2 3">NF3</strain>
    </source>
</reference>
<keyword evidence="1" id="KW-0732">Signal</keyword>
<dbReference type="EMBL" id="MWQN01000001">
    <property type="protein sequence ID" value="OPC80652.1"/>
    <property type="molecule type" value="Genomic_DNA"/>
</dbReference>
<accession>A0A1T3NVG5</accession>
<dbReference type="OrthoDB" id="5196292at2"/>
<proteinExistence type="predicted"/>
<protein>
    <recommendedName>
        <fullName evidence="4">Proteinase inhibitor I36 SMPI</fullName>
    </recommendedName>
</protein>
<evidence type="ECO:0000256" key="1">
    <source>
        <dbReference type="SAM" id="SignalP"/>
    </source>
</evidence>
<name>A0A1T3NVG5_9ACTN</name>
<gene>
    <name evidence="2" type="ORF">B4N89_06490</name>
</gene>
<sequence length="128" mass="13758">MNRKRRRFVCALALTTSLLTAVAAPGASADTAAASACAPGQVCFWPSPGFAGAPMASFELADSNVEQCVSLPEGVDALSFANRMDRYVTMYQSRECATEGDFSTYPGEGVYVPDVPYTVRAFEIWEKP</sequence>
<dbReference type="InterPro" id="IPR006311">
    <property type="entry name" value="TAT_signal"/>
</dbReference>
<evidence type="ECO:0000313" key="3">
    <source>
        <dbReference type="Proteomes" id="UP000190037"/>
    </source>
</evidence>
<dbReference type="Proteomes" id="UP000190037">
    <property type="component" value="Unassembled WGS sequence"/>
</dbReference>